<proteinExistence type="predicted"/>
<dbReference type="Gene3D" id="2.170.150.40">
    <property type="entry name" value="Domain of unknown function (DUF427)"/>
    <property type="match status" value="1"/>
</dbReference>
<dbReference type="SMART" id="SM00044">
    <property type="entry name" value="CYCc"/>
    <property type="match status" value="1"/>
</dbReference>
<dbReference type="InterPro" id="IPR029787">
    <property type="entry name" value="Nucleotide_cyclase"/>
</dbReference>
<dbReference type="OrthoDB" id="5288193at2"/>
<dbReference type="GO" id="GO:0004016">
    <property type="term" value="F:adenylate cyclase activity"/>
    <property type="evidence" value="ECO:0007669"/>
    <property type="project" value="UniProtKB-ARBA"/>
</dbReference>
<reference evidence="3" key="1">
    <citation type="submission" date="2017-04" db="EMBL/GenBank/DDBJ databases">
        <authorList>
            <person name="Varghese N."/>
            <person name="Submissions S."/>
        </authorList>
    </citation>
    <scope>NUCLEOTIDE SEQUENCE [LARGE SCALE GENOMIC DNA]</scope>
    <source>
        <strain evidence="3">RKEM611</strain>
    </source>
</reference>
<dbReference type="PANTHER" id="PTHR43081:SF11">
    <property type="entry name" value="BLR2264 PROTEIN"/>
    <property type="match status" value="1"/>
</dbReference>
<organism evidence="2 3">
    <name type="scientific">Pseudobacteriovorax antillogorgiicola</name>
    <dbReference type="NCBI Taxonomy" id="1513793"/>
    <lineage>
        <taxon>Bacteria</taxon>
        <taxon>Pseudomonadati</taxon>
        <taxon>Bdellovibrionota</taxon>
        <taxon>Oligoflexia</taxon>
        <taxon>Oligoflexales</taxon>
        <taxon>Pseudobacteriovoracaceae</taxon>
        <taxon>Pseudobacteriovorax</taxon>
    </lineage>
</organism>
<name>A0A1Y6CJJ5_9BACT</name>
<feature type="domain" description="Guanylate cyclase" evidence="1">
    <location>
        <begin position="336"/>
        <end position="469"/>
    </location>
</feature>
<dbReference type="GO" id="GO:0006171">
    <property type="term" value="P:cAMP biosynthetic process"/>
    <property type="evidence" value="ECO:0007669"/>
    <property type="project" value="TreeGrafter"/>
</dbReference>
<dbReference type="Pfam" id="PF00211">
    <property type="entry name" value="Guanylate_cyc"/>
    <property type="match status" value="1"/>
</dbReference>
<keyword evidence="3" id="KW-1185">Reference proteome</keyword>
<dbReference type="Proteomes" id="UP000192907">
    <property type="component" value="Unassembled WGS sequence"/>
</dbReference>
<evidence type="ECO:0000313" key="3">
    <source>
        <dbReference type="Proteomes" id="UP000192907"/>
    </source>
</evidence>
<sequence length="522" mass="58580">MQYEILIKPCKELCLVLYRGREICRSTDCVVLLEERHQPTIYFPMSAINTKQLAQSSKVTFCPFKGNASYFHLIGDDCCQLDAMWGYQTPLDEVRDIGGFVSFDENIEGVEVIKPKNFLSHYSLKRAPYPNPVIEWLLQNIGKPPSSQSFINSFFQCYRQHIDPDVIFFNLVIGTLHPQLTGYRYSWRLGDESVRMFPVSREVLRSKAFLNSPVKVVLDGKGGIRQKIQPLGEPQSYPILEELAELNGTDYVALPMNFSDGQTNFISTATKQARGFRSEQLGALYEAMTLVARVLEVDNLHTRTHILLSTYLGHESCKRVLSGSIHRDAYECIEAVILYSDLRNSTQASSEKKPQDYLRYLNQYMELVADPIIEHGGEVLRFIGDAIVSIFPYGFNRKFRTAEMAMQAALASSTKATVQTESRNQKHIDPIAFGIGIHVGEILYGNCGTPDRLEFTVIGEPVNVAARIEDQCKVHDQKVLISAEAAALAPGQLKSLGMVELKGVARQREVFTLEVDASGQAA</sequence>
<gene>
    <name evidence="2" type="ORF">SAMN06296036_11946</name>
</gene>
<dbReference type="InterPro" id="IPR001054">
    <property type="entry name" value="A/G_cyclase"/>
</dbReference>
<dbReference type="AlphaFoldDB" id="A0A1Y6CJJ5"/>
<dbReference type="GO" id="GO:0035556">
    <property type="term" value="P:intracellular signal transduction"/>
    <property type="evidence" value="ECO:0007669"/>
    <property type="project" value="InterPro"/>
</dbReference>
<protein>
    <submittedName>
        <fullName evidence="2">Adenylate/guanylate cyclase</fullName>
    </submittedName>
</protein>
<dbReference type="InterPro" id="IPR038694">
    <property type="entry name" value="DUF427_sf"/>
</dbReference>
<dbReference type="EMBL" id="FWZT01000019">
    <property type="protein sequence ID" value="SMF58014.1"/>
    <property type="molecule type" value="Genomic_DNA"/>
</dbReference>
<dbReference type="Pfam" id="PF04248">
    <property type="entry name" value="NTP_transf_9"/>
    <property type="match status" value="1"/>
</dbReference>
<dbReference type="Gene3D" id="3.30.70.1230">
    <property type="entry name" value="Nucleotide cyclase"/>
    <property type="match status" value="1"/>
</dbReference>
<dbReference type="SUPFAM" id="SSF55073">
    <property type="entry name" value="Nucleotide cyclase"/>
    <property type="match status" value="1"/>
</dbReference>
<dbReference type="PROSITE" id="PS50125">
    <property type="entry name" value="GUANYLATE_CYCLASE_2"/>
    <property type="match status" value="1"/>
</dbReference>
<evidence type="ECO:0000259" key="1">
    <source>
        <dbReference type="PROSITE" id="PS50125"/>
    </source>
</evidence>
<dbReference type="InterPro" id="IPR007361">
    <property type="entry name" value="DUF427"/>
</dbReference>
<evidence type="ECO:0000313" key="2">
    <source>
        <dbReference type="EMBL" id="SMF58014.1"/>
    </source>
</evidence>
<dbReference type="CDD" id="cd07302">
    <property type="entry name" value="CHD"/>
    <property type="match status" value="1"/>
</dbReference>
<dbReference type="RefSeq" id="WP_132322585.1">
    <property type="nucleotide sequence ID" value="NZ_FWZT01000019.1"/>
</dbReference>
<dbReference type="STRING" id="1513793.SAMN06296036_11946"/>
<accession>A0A1Y6CJJ5</accession>
<dbReference type="InterPro" id="IPR050697">
    <property type="entry name" value="Adenylyl/Guanylyl_Cyclase_3/4"/>
</dbReference>
<dbReference type="PANTHER" id="PTHR43081">
    <property type="entry name" value="ADENYLATE CYCLASE, TERMINAL-DIFFERENTIATION SPECIFIC-RELATED"/>
    <property type="match status" value="1"/>
</dbReference>